<feature type="compositionally biased region" description="Basic and acidic residues" evidence="1">
    <location>
        <begin position="709"/>
        <end position="722"/>
    </location>
</feature>
<evidence type="ECO:0000313" key="2">
    <source>
        <dbReference type="EMBL" id="EIW77818.1"/>
    </source>
</evidence>
<gene>
    <name evidence="2" type="ORF">CONPUDRAFT_61444</name>
</gene>
<dbReference type="InterPro" id="IPR040521">
    <property type="entry name" value="KDZ"/>
</dbReference>
<dbReference type="PANTHER" id="PTHR33096">
    <property type="entry name" value="CXC2 DOMAIN-CONTAINING PROTEIN"/>
    <property type="match status" value="1"/>
</dbReference>
<dbReference type="Proteomes" id="UP000053558">
    <property type="component" value="Unassembled WGS sequence"/>
</dbReference>
<dbReference type="OrthoDB" id="3251205at2759"/>
<keyword evidence="3" id="KW-1185">Reference proteome</keyword>
<dbReference type="EMBL" id="JH711583">
    <property type="protein sequence ID" value="EIW77818.1"/>
    <property type="molecule type" value="Genomic_DNA"/>
</dbReference>
<reference evidence="3" key="1">
    <citation type="journal article" date="2012" name="Science">
        <title>The Paleozoic origin of enzymatic lignin decomposition reconstructed from 31 fungal genomes.</title>
        <authorList>
            <person name="Floudas D."/>
            <person name="Binder M."/>
            <person name="Riley R."/>
            <person name="Barry K."/>
            <person name="Blanchette R.A."/>
            <person name="Henrissat B."/>
            <person name="Martinez A.T."/>
            <person name="Otillar R."/>
            <person name="Spatafora J.W."/>
            <person name="Yadav J.S."/>
            <person name="Aerts A."/>
            <person name="Benoit I."/>
            <person name="Boyd A."/>
            <person name="Carlson A."/>
            <person name="Copeland A."/>
            <person name="Coutinho P.M."/>
            <person name="de Vries R.P."/>
            <person name="Ferreira P."/>
            <person name="Findley K."/>
            <person name="Foster B."/>
            <person name="Gaskell J."/>
            <person name="Glotzer D."/>
            <person name="Gorecki P."/>
            <person name="Heitman J."/>
            <person name="Hesse C."/>
            <person name="Hori C."/>
            <person name="Igarashi K."/>
            <person name="Jurgens J.A."/>
            <person name="Kallen N."/>
            <person name="Kersten P."/>
            <person name="Kohler A."/>
            <person name="Kuees U."/>
            <person name="Kumar T.K.A."/>
            <person name="Kuo A."/>
            <person name="LaButti K."/>
            <person name="Larrondo L.F."/>
            <person name="Lindquist E."/>
            <person name="Ling A."/>
            <person name="Lombard V."/>
            <person name="Lucas S."/>
            <person name="Lundell T."/>
            <person name="Martin R."/>
            <person name="McLaughlin D.J."/>
            <person name="Morgenstern I."/>
            <person name="Morin E."/>
            <person name="Murat C."/>
            <person name="Nagy L.G."/>
            <person name="Nolan M."/>
            <person name="Ohm R.A."/>
            <person name="Patyshakuliyeva A."/>
            <person name="Rokas A."/>
            <person name="Ruiz-Duenas F.J."/>
            <person name="Sabat G."/>
            <person name="Salamov A."/>
            <person name="Samejima M."/>
            <person name="Schmutz J."/>
            <person name="Slot J.C."/>
            <person name="St John F."/>
            <person name="Stenlid J."/>
            <person name="Sun H."/>
            <person name="Sun S."/>
            <person name="Syed K."/>
            <person name="Tsang A."/>
            <person name="Wiebenga A."/>
            <person name="Young D."/>
            <person name="Pisabarro A."/>
            <person name="Eastwood D.C."/>
            <person name="Martin F."/>
            <person name="Cullen D."/>
            <person name="Grigoriev I.V."/>
            <person name="Hibbett D.S."/>
        </authorList>
    </citation>
    <scope>NUCLEOTIDE SEQUENCE [LARGE SCALE GENOMIC DNA]</scope>
    <source>
        <strain evidence="3">RWD-64-598 SS2</strain>
    </source>
</reference>
<feature type="compositionally biased region" description="Basic and acidic residues" evidence="1">
    <location>
        <begin position="179"/>
        <end position="202"/>
    </location>
</feature>
<evidence type="ECO:0000313" key="3">
    <source>
        <dbReference type="Proteomes" id="UP000053558"/>
    </source>
</evidence>
<accession>A0A5M3MF08</accession>
<protein>
    <recommendedName>
        <fullName evidence="4">CxC1-like cysteine cluster associated with KDZ transposases domain-containing protein</fullName>
    </recommendedName>
</protein>
<sequence>YTESGSRVVSQQHEEYANVALLRLGLLGNTPEAPETAIDLHTLEVYHRLRRRHAQLGIQPYVRVLCDINDINYTTQLRESFSNVFDVYLSLQRSVRGLIDAEMGRATPNWRALHGCPCCHYKVSDEFPLQPAVQYAADGNNSARRTESAGSADQRIFKSDYFLSREEVDTFKNEVRGSVRGPQVHEGDDHGDGHEGADEASRMGRCTSDFRVSRPDGPKKALDIYETTGIFAAACRHGVMQKICEMVRSGELAKYGLAVTNHLLDVHGHDINLAQDTGCAFSKTIANSPLLADKARTRNLSVCVNAFHGWAHSRLCQLNFHPLYRKGAGLSDLEQMERAFSASNATVRLIRYASRFHFLQGLDLHFLQWDEDRYGELSTFLCQKYRQALTIITEYSPAVQEMCQRLSITPSDIDTWIDLERTFLMNLKEEPDDRKLAAEYWQRVSAPFKVTIGNIDYEKDASETLLLENTRRHATEEYLVRHRVVTDLETKLGVRESWSKSSEEYRAAAEYLQHQDFYKASDRVQLLVAQRLQELTKSHIQDTGYKMRKAIGKAIERRSTAVRTAITHYNKLAAKMNPPATQLRWDDIVQYTFLSELEILKHSYFQQDVREQAWAKPVNRDAAIKHFKIQRAREEINRLNVEARRLRTWVNDELDDIKRHKERLEKANPLLAAAMTSQFAARIRANHAHLRRLDTLERLPGYSGTVSARDTDGEASREDNHLDLEDEELHDSMHKLSLYVENMD</sequence>
<dbReference type="OMA" id="WHMINES"/>
<dbReference type="Pfam" id="PF18758">
    <property type="entry name" value="KDZ"/>
    <property type="match status" value="1"/>
</dbReference>
<dbReference type="PANTHER" id="PTHR33096:SF1">
    <property type="entry name" value="CXC1-LIKE CYSTEINE CLUSTER ASSOCIATED WITH KDZ TRANSPOSASES DOMAIN-CONTAINING PROTEIN"/>
    <property type="match status" value="1"/>
</dbReference>
<name>A0A5M3MF08_CONPW</name>
<dbReference type="RefSeq" id="XP_007771751.1">
    <property type="nucleotide sequence ID" value="XM_007773561.1"/>
</dbReference>
<organism evidence="2 3">
    <name type="scientific">Coniophora puteana (strain RWD-64-598)</name>
    <name type="common">Brown rot fungus</name>
    <dbReference type="NCBI Taxonomy" id="741705"/>
    <lineage>
        <taxon>Eukaryota</taxon>
        <taxon>Fungi</taxon>
        <taxon>Dikarya</taxon>
        <taxon>Basidiomycota</taxon>
        <taxon>Agaricomycotina</taxon>
        <taxon>Agaricomycetes</taxon>
        <taxon>Agaricomycetidae</taxon>
        <taxon>Boletales</taxon>
        <taxon>Coniophorineae</taxon>
        <taxon>Coniophoraceae</taxon>
        <taxon>Coniophora</taxon>
    </lineage>
</organism>
<comment type="caution">
    <text evidence="2">The sequence shown here is derived from an EMBL/GenBank/DDBJ whole genome shotgun (WGS) entry which is preliminary data.</text>
</comment>
<evidence type="ECO:0000256" key="1">
    <source>
        <dbReference type="SAM" id="MobiDB-lite"/>
    </source>
</evidence>
<feature type="non-terminal residue" evidence="2">
    <location>
        <position position="1"/>
    </location>
</feature>
<dbReference type="AlphaFoldDB" id="A0A5M3MF08"/>
<dbReference type="KEGG" id="cput:CONPUDRAFT_61444"/>
<feature type="region of interest" description="Disordered" evidence="1">
    <location>
        <begin position="179"/>
        <end position="214"/>
    </location>
</feature>
<proteinExistence type="predicted"/>
<evidence type="ECO:0008006" key="4">
    <source>
        <dbReference type="Google" id="ProtNLM"/>
    </source>
</evidence>
<feature type="region of interest" description="Disordered" evidence="1">
    <location>
        <begin position="702"/>
        <end position="722"/>
    </location>
</feature>
<dbReference type="GeneID" id="19208147"/>